<dbReference type="Proteomes" id="UP000735302">
    <property type="component" value="Unassembled WGS sequence"/>
</dbReference>
<organism evidence="1 2">
    <name type="scientific">Plakobranchus ocellatus</name>
    <dbReference type="NCBI Taxonomy" id="259542"/>
    <lineage>
        <taxon>Eukaryota</taxon>
        <taxon>Metazoa</taxon>
        <taxon>Spiralia</taxon>
        <taxon>Lophotrochozoa</taxon>
        <taxon>Mollusca</taxon>
        <taxon>Gastropoda</taxon>
        <taxon>Heterobranchia</taxon>
        <taxon>Euthyneura</taxon>
        <taxon>Panpulmonata</taxon>
        <taxon>Sacoglossa</taxon>
        <taxon>Placobranchoidea</taxon>
        <taxon>Plakobranchidae</taxon>
        <taxon>Plakobranchus</taxon>
    </lineage>
</organism>
<proteinExistence type="predicted"/>
<sequence length="115" mass="12770">MGSLTLKQRGNDDTSDISPILQAQLKQGQMIAVACEDTWYPAVVERDNLAGGDVTVSFGELGKTLGTFRWPTGKDIHTVSRRRVVSTNVVHEPRAGGRSWFVTNASEIQRMFKMF</sequence>
<reference evidence="1 2" key="1">
    <citation type="journal article" date="2021" name="Elife">
        <title>Chloroplast acquisition without the gene transfer in kleptoplastic sea slugs, Plakobranchus ocellatus.</title>
        <authorList>
            <person name="Maeda T."/>
            <person name="Takahashi S."/>
            <person name="Yoshida T."/>
            <person name="Shimamura S."/>
            <person name="Takaki Y."/>
            <person name="Nagai Y."/>
            <person name="Toyoda A."/>
            <person name="Suzuki Y."/>
            <person name="Arimoto A."/>
            <person name="Ishii H."/>
            <person name="Satoh N."/>
            <person name="Nishiyama T."/>
            <person name="Hasebe M."/>
            <person name="Maruyama T."/>
            <person name="Minagawa J."/>
            <person name="Obokata J."/>
            <person name="Shigenobu S."/>
        </authorList>
    </citation>
    <scope>NUCLEOTIDE SEQUENCE [LARGE SCALE GENOMIC DNA]</scope>
</reference>
<keyword evidence="2" id="KW-1185">Reference proteome</keyword>
<evidence type="ECO:0000313" key="1">
    <source>
        <dbReference type="EMBL" id="GFN93305.1"/>
    </source>
</evidence>
<comment type="caution">
    <text evidence="1">The sequence shown here is derived from an EMBL/GenBank/DDBJ whole genome shotgun (WGS) entry which is preliminary data.</text>
</comment>
<dbReference type="AlphaFoldDB" id="A0AAV3Z1W0"/>
<dbReference type="EMBL" id="BLXT01002329">
    <property type="protein sequence ID" value="GFN93305.1"/>
    <property type="molecule type" value="Genomic_DNA"/>
</dbReference>
<evidence type="ECO:0000313" key="2">
    <source>
        <dbReference type="Proteomes" id="UP000735302"/>
    </source>
</evidence>
<name>A0AAV3Z1W0_9GAST</name>
<gene>
    <name evidence="1" type="ORF">PoB_001981100</name>
</gene>
<protein>
    <submittedName>
        <fullName evidence="1">Uncharacterized protein</fullName>
    </submittedName>
</protein>
<accession>A0AAV3Z1W0</accession>